<dbReference type="EnsemblMetazoa" id="AATE007943-RA">
    <property type="protein sequence ID" value="AATE007943-PA.1"/>
    <property type="gene ID" value="AATE007943"/>
</dbReference>
<dbReference type="AlphaFoldDB" id="A0A182IYI5"/>
<sequence length="399" mass="43701">MADGSWLFLAGQVAKVFHPNNRLKVEKASKQAGCTDAVLTVFTLAAVILGVPLGMLVAGRGGCGRVASAATTATVRHVTARGRKEDIVRVTLHLRSSVPGVGLVNGCASSSSSVSASGFSPSRPGGVACGVAGVMMIGSSGICSLLLLLLLLLLRLGALAVRFCSLFMWQLLVRVVYVESVRRRMLMLLVLLYIVLMQKMELLVGLMVVAARHKVPEAERRCLWGRQVLLGMQDERQRSGGRLRQLLATHQFVVLAETGRFGQRWKGGTVGGMLPGQTSAVQVARWHVRNACPARMQMMMMVVMAVSRREMRRVPVRACPCGPHGRRRAWRLAAEAKPWMRRRMWLVRAWDTGVAGAQLPVVLVGRAFRQTETFFVTTPVSFIYFRKNGATSEQLLRKG</sequence>
<reference evidence="1" key="1">
    <citation type="submission" date="2022-08" db="UniProtKB">
        <authorList>
            <consortium name="EnsemblMetazoa"/>
        </authorList>
    </citation>
    <scope>IDENTIFICATION</scope>
    <source>
        <strain evidence="1">EBRO</strain>
    </source>
</reference>
<dbReference type="VEuPathDB" id="VectorBase:AATE007943"/>
<protein>
    <submittedName>
        <fullName evidence="1">Uncharacterized protein</fullName>
    </submittedName>
</protein>
<proteinExistence type="predicted"/>
<accession>A0A182IYI5</accession>
<organism evidence="1">
    <name type="scientific">Anopheles atroparvus</name>
    <name type="common">European mosquito</name>
    <dbReference type="NCBI Taxonomy" id="41427"/>
    <lineage>
        <taxon>Eukaryota</taxon>
        <taxon>Metazoa</taxon>
        <taxon>Ecdysozoa</taxon>
        <taxon>Arthropoda</taxon>
        <taxon>Hexapoda</taxon>
        <taxon>Insecta</taxon>
        <taxon>Pterygota</taxon>
        <taxon>Neoptera</taxon>
        <taxon>Endopterygota</taxon>
        <taxon>Diptera</taxon>
        <taxon>Nematocera</taxon>
        <taxon>Culicoidea</taxon>
        <taxon>Culicidae</taxon>
        <taxon>Anophelinae</taxon>
        <taxon>Anopheles</taxon>
    </lineage>
</organism>
<evidence type="ECO:0000313" key="1">
    <source>
        <dbReference type="EnsemblMetazoa" id="AATE007943-PA.1"/>
    </source>
</evidence>
<name>A0A182IYI5_ANOAO</name>